<dbReference type="Proteomes" id="UP000317572">
    <property type="component" value="Chromosome"/>
</dbReference>
<dbReference type="GO" id="GO:0003700">
    <property type="term" value="F:DNA-binding transcription factor activity"/>
    <property type="evidence" value="ECO:0007669"/>
    <property type="project" value="TreeGrafter"/>
</dbReference>
<dbReference type="PROSITE" id="PS00356">
    <property type="entry name" value="HTH_LACI_1"/>
    <property type="match status" value="1"/>
</dbReference>
<dbReference type="SMART" id="SM00354">
    <property type="entry name" value="HTH_LACI"/>
    <property type="match status" value="1"/>
</dbReference>
<dbReference type="InterPro" id="IPR046335">
    <property type="entry name" value="LacI/GalR-like_sensor"/>
</dbReference>
<keyword evidence="1" id="KW-0805">Transcription regulation</keyword>
<organism evidence="5 6">
    <name type="scientific">Serratia liquefaciens</name>
    <dbReference type="NCBI Taxonomy" id="614"/>
    <lineage>
        <taxon>Bacteria</taxon>
        <taxon>Pseudomonadati</taxon>
        <taxon>Pseudomonadota</taxon>
        <taxon>Gammaproteobacteria</taxon>
        <taxon>Enterobacterales</taxon>
        <taxon>Yersiniaceae</taxon>
        <taxon>Serratia</taxon>
    </lineage>
</organism>
<protein>
    <submittedName>
        <fullName evidence="5">LacI family DNA-binding transcriptional regulator</fullName>
    </submittedName>
</protein>
<dbReference type="InterPro" id="IPR028082">
    <property type="entry name" value="Peripla_BP_I"/>
</dbReference>
<dbReference type="AlphaFoldDB" id="A0A515CRB7"/>
<evidence type="ECO:0000313" key="6">
    <source>
        <dbReference type="Proteomes" id="UP000317572"/>
    </source>
</evidence>
<accession>A0A515CRB7</accession>
<dbReference type="GO" id="GO:0000976">
    <property type="term" value="F:transcription cis-regulatory region binding"/>
    <property type="evidence" value="ECO:0007669"/>
    <property type="project" value="TreeGrafter"/>
</dbReference>
<dbReference type="PANTHER" id="PTHR30146">
    <property type="entry name" value="LACI-RELATED TRANSCRIPTIONAL REPRESSOR"/>
    <property type="match status" value="1"/>
</dbReference>
<dbReference type="Pfam" id="PF00356">
    <property type="entry name" value="LacI"/>
    <property type="match status" value="1"/>
</dbReference>
<dbReference type="STRING" id="614.XJ20_04980"/>
<keyword evidence="3" id="KW-0804">Transcription</keyword>
<sequence>MATMKDVARRAGVSTATVSRVINSTAYVEPVTRERVEKAMREFNYHRNAAALALAKRSGNMLGLLTGNLDDPFFSRLARGVEDITRKDGVKLMVCSGGHQAELEKNGLDFLINQGCESIVAHVTRMSDADILRYAAHTPAMVVINRYLPAIANRCIWLDNVSASQAATRMLIERGHRNIACITTDLPIDDRKQRLEGYRTAMAEAGIAVPGDWIISVPFNEQGGEAAAEKILASKQAFTAALTFNDVMAAGMMRTFRQRRMNLPEDISIVGFDDVALAKYLHPPLTTVHYPIEKMARRAANLALQLNSGAAVTPQNNRFTAELILRDSVAFMEKNPPFEENKAAK</sequence>
<dbReference type="InterPro" id="IPR000843">
    <property type="entry name" value="HTH_LacI"/>
</dbReference>
<dbReference type="PANTHER" id="PTHR30146:SF107">
    <property type="entry name" value="TRANSCRIPTIONAL REGULATOR"/>
    <property type="match status" value="1"/>
</dbReference>
<reference evidence="5 6" key="1">
    <citation type="submission" date="2018-11" db="EMBL/GenBank/DDBJ databases">
        <title>The first complete genome of Serratia liquefaciens isolated from metalophyte plant revel distinctness adaptive mechanisms in an extreme habitat.</title>
        <authorList>
            <person name="Caneschi W.L."/>
            <person name="Sanchez A.B."/>
            <person name="Felestrino E.B."/>
            <person name="Assis R.A.B."/>
            <person name="Lemes C.G.C."/>
            <person name="Cordeiro I.F."/>
            <person name="Fonseca N.P."/>
            <person name="Villa M."/>
            <person name="Vieira I.T."/>
            <person name="Moraes L.A."/>
            <person name="Kamino L.H.Y."/>
            <person name="do Carmo F."/>
            <person name="Garcia C.M."/>
            <person name="Almeida N.F."/>
            <person name="Silva R.S."/>
            <person name="Ferro J.A."/>
            <person name="Ferro M.I.T."/>
            <person name="Varani A.M."/>
            <person name="Ferreira R.M."/>
            <person name="dos Santos V.L."/>
            <person name="Silva U.C."/>
            <person name="Setubal J.C."/>
            <person name="Moreira L.M."/>
        </authorList>
    </citation>
    <scope>NUCLEOTIDE SEQUENCE [LARGE SCALE GENOMIC DNA]</scope>
    <source>
        <strain evidence="5 6">FG3</strain>
    </source>
</reference>
<dbReference type="PROSITE" id="PS50932">
    <property type="entry name" value="HTH_LACI_2"/>
    <property type="match status" value="1"/>
</dbReference>
<evidence type="ECO:0000256" key="3">
    <source>
        <dbReference type="ARBA" id="ARBA00023163"/>
    </source>
</evidence>
<dbReference type="SUPFAM" id="SSF53822">
    <property type="entry name" value="Periplasmic binding protein-like I"/>
    <property type="match status" value="1"/>
</dbReference>
<evidence type="ECO:0000256" key="1">
    <source>
        <dbReference type="ARBA" id="ARBA00023015"/>
    </source>
</evidence>
<evidence type="ECO:0000256" key="2">
    <source>
        <dbReference type="ARBA" id="ARBA00023125"/>
    </source>
</evidence>
<dbReference type="EMBL" id="CP033893">
    <property type="protein sequence ID" value="QDL30711.1"/>
    <property type="molecule type" value="Genomic_DNA"/>
</dbReference>
<dbReference type="Pfam" id="PF13377">
    <property type="entry name" value="Peripla_BP_3"/>
    <property type="match status" value="1"/>
</dbReference>
<dbReference type="CDD" id="cd01392">
    <property type="entry name" value="HTH_LacI"/>
    <property type="match status" value="1"/>
</dbReference>
<dbReference type="InterPro" id="IPR010982">
    <property type="entry name" value="Lambda_DNA-bd_dom_sf"/>
</dbReference>
<dbReference type="PRINTS" id="PR00036">
    <property type="entry name" value="HTHLACI"/>
</dbReference>
<dbReference type="Gene3D" id="3.40.50.2300">
    <property type="match status" value="2"/>
</dbReference>
<dbReference type="RefSeq" id="WP_128865083.1">
    <property type="nucleotide sequence ID" value="NZ_CAMIQY010000009.1"/>
</dbReference>
<evidence type="ECO:0000259" key="4">
    <source>
        <dbReference type="PROSITE" id="PS50932"/>
    </source>
</evidence>
<feature type="domain" description="HTH lacI-type" evidence="4">
    <location>
        <begin position="2"/>
        <end position="56"/>
    </location>
</feature>
<dbReference type="Gene3D" id="1.10.260.40">
    <property type="entry name" value="lambda repressor-like DNA-binding domains"/>
    <property type="match status" value="1"/>
</dbReference>
<keyword evidence="2 5" id="KW-0238">DNA-binding</keyword>
<proteinExistence type="predicted"/>
<name>A0A515CRB7_SERLI</name>
<evidence type="ECO:0000313" key="5">
    <source>
        <dbReference type="EMBL" id="QDL30711.1"/>
    </source>
</evidence>
<dbReference type="CDD" id="cd06270">
    <property type="entry name" value="PBP1_GalS-like"/>
    <property type="match status" value="1"/>
</dbReference>
<gene>
    <name evidence="5" type="ORF">EGO53_02405</name>
</gene>
<dbReference type="SUPFAM" id="SSF47413">
    <property type="entry name" value="lambda repressor-like DNA-binding domains"/>
    <property type="match status" value="1"/>
</dbReference>